<keyword evidence="9 16" id="KW-0227">DNA damage</keyword>
<evidence type="ECO:0000256" key="11">
    <source>
        <dbReference type="ARBA" id="ARBA00022839"/>
    </source>
</evidence>
<gene>
    <name evidence="20" type="ORF">PRZ48_014466</name>
</gene>
<organism evidence="20 21">
    <name type="scientific">Zasmidium cellare</name>
    <name type="common">Wine cellar mold</name>
    <name type="synonym">Racodium cellare</name>
    <dbReference type="NCBI Taxonomy" id="395010"/>
    <lineage>
        <taxon>Eukaryota</taxon>
        <taxon>Fungi</taxon>
        <taxon>Dikarya</taxon>
        <taxon>Ascomycota</taxon>
        <taxon>Pezizomycotina</taxon>
        <taxon>Dothideomycetes</taxon>
        <taxon>Dothideomycetidae</taxon>
        <taxon>Mycosphaerellales</taxon>
        <taxon>Mycosphaerellaceae</taxon>
        <taxon>Zasmidium</taxon>
    </lineage>
</organism>
<feature type="region of interest" description="Disordered" evidence="18">
    <location>
        <begin position="524"/>
        <end position="553"/>
    </location>
</feature>
<keyword evidence="12 16" id="KW-0234">DNA repair</keyword>
<dbReference type="InterPro" id="IPR041796">
    <property type="entry name" value="Mre11_N"/>
</dbReference>
<dbReference type="PANTHER" id="PTHR10139:SF1">
    <property type="entry name" value="DOUBLE-STRAND BREAK REPAIR PROTEIN MRE11"/>
    <property type="match status" value="1"/>
</dbReference>
<dbReference type="InterPro" id="IPR004843">
    <property type="entry name" value="Calcineurin-like_PHP"/>
</dbReference>
<proteinExistence type="inferred from homology"/>
<evidence type="ECO:0000256" key="1">
    <source>
        <dbReference type="ARBA" id="ARBA00001936"/>
    </source>
</evidence>
<evidence type="ECO:0000256" key="3">
    <source>
        <dbReference type="ARBA" id="ARBA00004286"/>
    </source>
</evidence>
<evidence type="ECO:0000259" key="19">
    <source>
        <dbReference type="SMART" id="SM01347"/>
    </source>
</evidence>
<feature type="compositionally biased region" description="Acidic residues" evidence="18">
    <location>
        <begin position="621"/>
        <end position="632"/>
    </location>
</feature>
<keyword evidence="10 16" id="KW-0378">Hydrolase</keyword>
<keyword evidence="8 16" id="KW-0255">Endonuclease</keyword>
<sequence>MPHFTGMDPASPLHYKSTTSSSSKSKTPPLRLTAPAADSIRILVSTDNHVGYMERDGVRHDDSWKSFDEVMGLAKEHDVDMVLLAGDLFHENKPSRKSMYQVMQSLRANTLGDKPCELQMLSDGSEHFAGSFNHVNTLDQDINVAIPVFSIHGNHDDPSGEGNFAALDILAMSGLINYYGRTPESDNIEIKPVLIQKGKTKLALYGMSNVRDERLFRTFRDGKVKFFQPSAEHGEWFNIMSVHQNHHAYTETSYLPEQFLPSFMDLIVWGHEHECKINPTENPEMGFHVMQPGSSIATSLVKGEAEPKQVAIVTVTGTDFDVEPIRLKSVRPFVIKEIILQNAEEMKEAAFINDNRTRISTYLEKKIRELIEEANQEWYDAQVADGAELPEGATPVLPLIRLRVESTPPEGGKFDLDNPQRFSNKFHGMVANTSDVIQFHRKKRNATRGKKADVEMPDMTLFNESIDSLKVDKLVKEFLGAQSLTILPQNSFTDAVDQFVHKDDKDAMEEFVTDSLKQQVEFLGKKGRRRNGGDEDEDEEDDDDSGDAALDDDDMMERIAQYRMNQEEAHAKGELRRRKKKGKLRPKPSHWDSEDDGHWEDNALAWAVDEDNEKQKKQRGDDDDDGFDDDDASVASAPKKTPARGRGSRGGRGGKAATGTTRKTAATTKKAPAKGRGKKKQQDSDEDEDEDIVMADVVDDDDEDESQGLFVSQAKPTTSRSRTQRSESPVKKAAPKSSRGRGSAAAASSSSNRQTQLNFGGTQTNGSARSTGTGRATASRTAAPKQVIDLSDDEISDDDAFEPPPAAQRSTRPARR</sequence>
<dbReference type="InterPro" id="IPR029052">
    <property type="entry name" value="Metallo-depent_PP-like"/>
</dbReference>
<keyword evidence="11 16" id="KW-0269">Exonuclease</keyword>
<evidence type="ECO:0000256" key="14">
    <source>
        <dbReference type="ARBA" id="ARBA00023242"/>
    </source>
</evidence>
<feature type="compositionally biased region" description="Acidic residues" evidence="18">
    <location>
        <begin position="534"/>
        <end position="553"/>
    </location>
</feature>
<dbReference type="Pfam" id="PF04152">
    <property type="entry name" value="Mre11_DNA_bind"/>
    <property type="match status" value="1"/>
</dbReference>
<dbReference type="SUPFAM" id="SSF56300">
    <property type="entry name" value="Metallo-dependent phosphatases"/>
    <property type="match status" value="1"/>
</dbReference>
<evidence type="ECO:0000256" key="10">
    <source>
        <dbReference type="ARBA" id="ARBA00022801"/>
    </source>
</evidence>
<feature type="compositionally biased region" description="Basic residues" evidence="18">
    <location>
        <begin position="575"/>
        <end position="588"/>
    </location>
</feature>
<feature type="region of interest" description="Disordered" evidence="18">
    <location>
        <begin position="1"/>
        <end position="32"/>
    </location>
</feature>
<dbReference type="Gene3D" id="3.60.21.10">
    <property type="match status" value="1"/>
</dbReference>
<keyword evidence="15 16" id="KW-0469">Meiosis</keyword>
<evidence type="ECO:0000256" key="13">
    <source>
        <dbReference type="ARBA" id="ARBA00023211"/>
    </source>
</evidence>
<dbReference type="PANTHER" id="PTHR10139">
    <property type="entry name" value="DOUBLE-STRAND BREAK REPAIR PROTEIN MRE11"/>
    <property type="match status" value="1"/>
</dbReference>
<evidence type="ECO:0000256" key="16">
    <source>
        <dbReference type="PIRNR" id="PIRNR000882"/>
    </source>
</evidence>
<evidence type="ECO:0000256" key="5">
    <source>
        <dbReference type="ARBA" id="ARBA00022454"/>
    </source>
</evidence>
<feature type="region of interest" description="Disordered" evidence="18">
    <location>
        <begin position="565"/>
        <end position="816"/>
    </location>
</feature>
<comment type="caution">
    <text evidence="20">The sequence shown here is derived from an EMBL/GenBank/DDBJ whole genome shotgun (WGS) entry which is preliminary data.</text>
</comment>
<dbReference type="PIRSF" id="PIRSF000882">
    <property type="entry name" value="DSB_repair_MRE11"/>
    <property type="match status" value="1"/>
</dbReference>
<evidence type="ECO:0000256" key="7">
    <source>
        <dbReference type="ARBA" id="ARBA00022723"/>
    </source>
</evidence>
<keyword evidence="14 16" id="KW-0539">Nucleus</keyword>
<comment type="cofactor">
    <cofactor evidence="1 16">
        <name>Mn(2+)</name>
        <dbReference type="ChEBI" id="CHEBI:29035"/>
    </cofactor>
</comment>
<keyword evidence="5" id="KW-0158">Chromosome</keyword>
<feature type="compositionally biased region" description="Low complexity" evidence="18">
    <location>
        <begin position="16"/>
        <end position="27"/>
    </location>
</feature>
<evidence type="ECO:0000256" key="18">
    <source>
        <dbReference type="SAM" id="MobiDB-lite"/>
    </source>
</evidence>
<evidence type="ECO:0000313" key="20">
    <source>
        <dbReference type="EMBL" id="KAK4494168.1"/>
    </source>
</evidence>
<evidence type="ECO:0000256" key="17">
    <source>
        <dbReference type="RuleBase" id="RU003447"/>
    </source>
</evidence>
<dbReference type="Gene3D" id="3.30.110.110">
    <property type="entry name" value="Mre11, capping domain"/>
    <property type="match status" value="1"/>
</dbReference>
<keyword evidence="7" id="KW-0479">Metal-binding</keyword>
<accession>A0ABR0DYU7</accession>
<dbReference type="NCBIfam" id="TIGR00583">
    <property type="entry name" value="mre11"/>
    <property type="match status" value="1"/>
</dbReference>
<evidence type="ECO:0000256" key="8">
    <source>
        <dbReference type="ARBA" id="ARBA00022759"/>
    </source>
</evidence>
<feature type="compositionally biased region" description="Basic and acidic residues" evidence="18">
    <location>
        <begin position="565"/>
        <end position="574"/>
    </location>
</feature>
<keyword evidence="6 16" id="KW-0540">Nuclease</keyword>
<reference evidence="20 21" key="1">
    <citation type="journal article" date="2023" name="G3 (Bethesda)">
        <title>A chromosome-level genome assembly of Zasmidium syzygii isolated from banana leaves.</title>
        <authorList>
            <person name="van Westerhoven A.C."/>
            <person name="Mehrabi R."/>
            <person name="Talebi R."/>
            <person name="Steentjes M.B.F."/>
            <person name="Corcolon B."/>
            <person name="Chong P.A."/>
            <person name="Kema G.H.J."/>
            <person name="Seidl M.F."/>
        </authorList>
    </citation>
    <scope>NUCLEOTIDE SEQUENCE [LARGE SCALE GENOMIC DNA]</scope>
    <source>
        <strain evidence="20 21">P124</strain>
    </source>
</reference>
<dbReference type="EMBL" id="JAXOVC010000014">
    <property type="protein sequence ID" value="KAK4494168.1"/>
    <property type="molecule type" value="Genomic_DNA"/>
</dbReference>
<evidence type="ECO:0000256" key="12">
    <source>
        <dbReference type="ARBA" id="ARBA00023204"/>
    </source>
</evidence>
<protein>
    <recommendedName>
        <fullName evidence="16">Double-strand break repair protein</fullName>
    </recommendedName>
</protein>
<dbReference type="Pfam" id="PF00149">
    <property type="entry name" value="Metallophos"/>
    <property type="match status" value="1"/>
</dbReference>
<dbReference type="InterPro" id="IPR007281">
    <property type="entry name" value="Mre11_DNA-bd"/>
</dbReference>
<comment type="similarity">
    <text evidence="4 16 17">Belongs to the MRE11/RAD32 family.</text>
</comment>
<name>A0ABR0DYU7_ZASCE</name>
<evidence type="ECO:0000256" key="15">
    <source>
        <dbReference type="ARBA" id="ARBA00023254"/>
    </source>
</evidence>
<feature type="compositionally biased region" description="Low complexity" evidence="18">
    <location>
        <begin position="657"/>
        <end position="670"/>
    </location>
</feature>
<dbReference type="Proteomes" id="UP001305779">
    <property type="component" value="Unassembled WGS sequence"/>
</dbReference>
<keyword evidence="13 16" id="KW-0464">Manganese</keyword>
<dbReference type="CDD" id="cd00840">
    <property type="entry name" value="MPP_Mre11_N"/>
    <property type="match status" value="1"/>
</dbReference>
<evidence type="ECO:0000256" key="6">
    <source>
        <dbReference type="ARBA" id="ARBA00022722"/>
    </source>
</evidence>
<feature type="compositionally biased region" description="Low complexity" evidence="18">
    <location>
        <begin position="740"/>
        <end position="751"/>
    </location>
</feature>
<evidence type="ECO:0000313" key="21">
    <source>
        <dbReference type="Proteomes" id="UP001305779"/>
    </source>
</evidence>
<feature type="compositionally biased region" description="Acidic residues" evidence="18">
    <location>
        <begin position="684"/>
        <end position="706"/>
    </location>
</feature>
<feature type="compositionally biased region" description="Acidic residues" evidence="18">
    <location>
        <begin position="790"/>
        <end position="801"/>
    </location>
</feature>
<comment type="function">
    <text evidence="16">Core component of the MRN complex, which plays a central role in double-strand break (DSB) repair, DNA recombination, maintenance of telomere integrity and meiosis. The MRN complex is involved in the repair of DNA double-strand breaks (DSBs) via homologous recombination (HR), an error-free mechanism which primarily occurs during S and G2 phases. The complex (1) mediates the end resection of damaged DNA, which generates proper single-stranded DNA, a key initial steps in HR, and is (2) required for the recruitment of other repair factors and efficient activation of ATM and ATR upon DNA damage. Within the MRN complex, MRE11 possesses both single-strand endonuclease activity and double-strand-specific 3'-5' exonuclease activity. MRE11 first endonucleolytically cleaves the 5' strand at DNA DSB ends to prevent non-homologous end joining (NHEJ) and licence HR. It then generates a single-stranded DNA gap via 3' to 5' exonucleolytic degradation, which is required for single-strand invasion and recombination.</text>
</comment>
<evidence type="ECO:0000256" key="4">
    <source>
        <dbReference type="ARBA" id="ARBA00009028"/>
    </source>
</evidence>
<keyword evidence="21" id="KW-1185">Reference proteome</keyword>
<evidence type="ECO:0000256" key="2">
    <source>
        <dbReference type="ARBA" id="ARBA00004123"/>
    </source>
</evidence>
<evidence type="ECO:0000256" key="9">
    <source>
        <dbReference type="ARBA" id="ARBA00022763"/>
    </source>
</evidence>
<dbReference type="InterPro" id="IPR038487">
    <property type="entry name" value="Mre11_capping_dom"/>
</dbReference>
<feature type="domain" description="Mre11 DNA-binding" evidence="19">
    <location>
        <begin position="320"/>
        <end position="499"/>
    </location>
</feature>
<dbReference type="SMART" id="SM01347">
    <property type="entry name" value="Mre11_DNA_bind"/>
    <property type="match status" value="1"/>
</dbReference>
<feature type="compositionally biased region" description="Low complexity" evidence="18">
    <location>
        <begin position="766"/>
        <end position="783"/>
    </location>
</feature>
<feature type="compositionally biased region" description="Polar residues" evidence="18">
    <location>
        <begin position="752"/>
        <end position="765"/>
    </location>
</feature>
<comment type="subcellular location">
    <subcellularLocation>
        <location evidence="3">Chromosome</location>
    </subcellularLocation>
    <subcellularLocation>
        <location evidence="2 16">Nucleus</location>
    </subcellularLocation>
</comment>
<dbReference type="InterPro" id="IPR003701">
    <property type="entry name" value="Mre11"/>
</dbReference>